<reference evidence="1" key="1">
    <citation type="submission" date="2022-03" db="EMBL/GenBank/DDBJ databases">
        <title>Genomic analyses of argali, domestic sheep and their hybrids provide insights into chromosomal evolution, heterosis and genetic basis of agronomic traits.</title>
        <authorList>
            <person name="Li M."/>
        </authorList>
    </citation>
    <scope>NUCLEOTIDE SEQUENCE</scope>
    <source>
        <strain evidence="1">F1 hybrid</strain>
    </source>
</reference>
<comment type="caution">
    <text evidence="1">The sequence shown here is derived from an EMBL/GenBank/DDBJ whole genome shotgun (WGS) entry which is preliminary data.</text>
</comment>
<dbReference type="EMBL" id="CM043042">
    <property type="protein sequence ID" value="KAI4568577.1"/>
    <property type="molecule type" value="Genomic_DNA"/>
</dbReference>
<evidence type="ECO:0000313" key="1">
    <source>
        <dbReference type="EMBL" id="KAI4568577.1"/>
    </source>
</evidence>
<protein>
    <submittedName>
        <fullName evidence="1">Uncharacterized protein</fullName>
    </submittedName>
</protein>
<sequence length="289" mass="32101">MPASAAPGLQGPPRHEQISHTKLSEDDEWNLQQERTYEMHRGHEAMHVEMILIFLCALVVAQIVLVQWRQRHGRSYNNWAPAVTPLLPEVLILCPATQLHCLMSTQMRSVVLRIPWRIKARDSMDLGIVSLFYGLYYGVMGRDFAEICSDYMASTLGFYSVSGMPTRSLSDDICAVCGQKIIVELDEEGLIENTYQLSCKHVSFGTTEPFHQRSLSKPLAPAAAVHTMGQSHTGAPGAAAHSAHPRVTGERIPLSFWAALFTLTHTHTLSTAMLFPFPSQPFSTPEVTS</sequence>
<proteinExistence type="predicted"/>
<organism evidence="1 2">
    <name type="scientific">Ovis ammon polii x Ovis aries</name>
    <dbReference type="NCBI Taxonomy" id="2918886"/>
    <lineage>
        <taxon>Eukaryota</taxon>
        <taxon>Metazoa</taxon>
        <taxon>Chordata</taxon>
        <taxon>Craniata</taxon>
        <taxon>Vertebrata</taxon>
        <taxon>Euteleostomi</taxon>
        <taxon>Mammalia</taxon>
        <taxon>Eutheria</taxon>
        <taxon>Laurasiatheria</taxon>
        <taxon>Artiodactyla</taxon>
        <taxon>Ruminantia</taxon>
        <taxon>Pecora</taxon>
        <taxon>Bovidae</taxon>
        <taxon>Caprinae</taxon>
        <taxon>Ovis</taxon>
    </lineage>
</organism>
<keyword evidence="2" id="KW-1185">Reference proteome</keyword>
<dbReference type="Proteomes" id="UP001057279">
    <property type="component" value="Linkage Group LG17"/>
</dbReference>
<gene>
    <name evidence="1" type="ORF">MJG53_014195</name>
</gene>
<name>A0ACB9UFY0_9CETA</name>
<accession>A0ACB9UFY0</accession>
<evidence type="ECO:0000313" key="2">
    <source>
        <dbReference type="Proteomes" id="UP001057279"/>
    </source>
</evidence>